<dbReference type="Proteomes" id="UP000824927">
    <property type="component" value="Unassembled WGS sequence"/>
</dbReference>
<sequence length="148" mass="16291">MRKPFSGWHMTGVLVGGFGVVVAVNFFMASQAVGSFGGVVVENSYVASQNFNTWLAAAEEANELGWTAEIARSGDGRLEVRTQGTPESVTAIAELRHPLGRAEPLRWELDSAEGDRFLSEETLPEGRWLVRLILAEGEREYRIERPLG</sequence>
<dbReference type="InterPro" id="IPR008620">
    <property type="entry name" value="FixH"/>
</dbReference>
<dbReference type="Pfam" id="PF05751">
    <property type="entry name" value="FixH"/>
    <property type="match status" value="1"/>
</dbReference>
<protein>
    <submittedName>
        <fullName evidence="1">FixH family protein</fullName>
    </submittedName>
</protein>
<name>A0A9Q3S158_9SPHN</name>
<reference evidence="1" key="1">
    <citation type="submission" date="2021-06" db="EMBL/GenBank/DDBJ databases">
        <title>50 bacteria genomes isolated from Dapeng, Shenzhen, China.</title>
        <authorList>
            <person name="Zheng W."/>
            <person name="Yu S."/>
            <person name="Huang Y."/>
        </authorList>
    </citation>
    <scope>NUCLEOTIDE SEQUENCE</scope>
    <source>
        <strain evidence="1">DP4N28-2</strain>
    </source>
</reference>
<comment type="caution">
    <text evidence="1">The sequence shown here is derived from an EMBL/GenBank/DDBJ whole genome shotgun (WGS) entry which is preliminary data.</text>
</comment>
<evidence type="ECO:0000313" key="1">
    <source>
        <dbReference type="EMBL" id="MBY6218073.1"/>
    </source>
</evidence>
<accession>A0A9Q3S158</accession>
<evidence type="ECO:0000313" key="2">
    <source>
        <dbReference type="Proteomes" id="UP000824927"/>
    </source>
</evidence>
<organism evidence="1 2">
    <name type="scientific">Qipengyuania aquimaris</name>
    <dbReference type="NCBI Taxonomy" id="255984"/>
    <lineage>
        <taxon>Bacteria</taxon>
        <taxon>Pseudomonadati</taxon>
        <taxon>Pseudomonadota</taxon>
        <taxon>Alphaproteobacteria</taxon>
        <taxon>Sphingomonadales</taxon>
        <taxon>Erythrobacteraceae</taxon>
        <taxon>Qipengyuania</taxon>
    </lineage>
</organism>
<dbReference type="AlphaFoldDB" id="A0A9Q3S158"/>
<gene>
    <name evidence="1" type="ORF">KUV31_06920</name>
</gene>
<dbReference type="EMBL" id="JAHVKP010000001">
    <property type="protein sequence ID" value="MBY6218073.1"/>
    <property type="molecule type" value="Genomic_DNA"/>
</dbReference>
<proteinExistence type="predicted"/>
<dbReference type="RefSeq" id="WP_222405004.1">
    <property type="nucleotide sequence ID" value="NZ_JAHVKP010000001.1"/>
</dbReference>